<evidence type="ECO:0000313" key="1">
    <source>
        <dbReference type="WBParaSite" id="MCU_007886-RA"/>
    </source>
</evidence>
<dbReference type="AlphaFoldDB" id="A0A5K3FFC5"/>
<dbReference type="WBParaSite" id="MCU_007886-RA">
    <property type="protein sequence ID" value="MCU_007886-RA"/>
    <property type="gene ID" value="MCU_007886"/>
</dbReference>
<reference evidence="1" key="1">
    <citation type="submission" date="2019-11" db="UniProtKB">
        <authorList>
            <consortium name="WormBaseParasite"/>
        </authorList>
    </citation>
    <scope>IDENTIFICATION</scope>
</reference>
<accession>A0A5K3FFC5</accession>
<organism evidence="1">
    <name type="scientific">Mesocestoides corti</name>
    <name type="common">Flatworm</name>
    <dbReference type="NCBI Taxonomy" id="53468"/>
    <lineage>
        <taxon>Eukaryota</taxon>
        <taxon>Metazoa</taxon>
        <taxon>Spiralia</taxon>
        <taxon>Lophotrochozoa</taxon>
        <taxon>Platyhelminthes</taxon>
        <taxon>Cestoda</taxon>
        <taxon>Eucestoda</taxon>
        <taxon>Cyclophyllidea</taxon>
        <taxon>Mesocestoididae</taxon>
        <taxon>Mesocestoides</taxon>
    </lineage>
</organism>
<name>A0A5K3FFC5_MESCO</name>
<proteinExistence type="predicted"/>
<protein>
    <submittedName>
        <fullName evidence="1">Uncharacterized protein</fullName>
    </submittedName>
</protein>
<sequence length="59" mass="6564">MLSVAPILNSSLIHMDIYLKLPKHSGLDVSAFITHASKVQIHTHKPHTRHNDTNVVELG</sequence>